<gene>
    <name evidence="1" type="ORF">IAB36_05510</name>
</gene>
<organism evidence="1 2">
    <name type="scientific">Candidatus Egerieicola pullicola</name>
    <dbReference type="NCBI Taxonomy" id="2840775"/>
    <lineage>
        <taxon>Bacteria</taxon>
        <taxon>Bacillati</taxon>
        <taxon>Bacillota</taxon>
        <taxon>Clostridia</taxon>
        <taxon>Eubacteriales</taxon>
        <taxon>Oscillospiraceae</taxon>
        <taxon>Oscillospiraceae incertae sedis</taxon>
        <taxon>Candidatus Egerieicola</taxon>
    </lineage>
</organism>
<dbReference type="Gene3D" id="3.40.50.300">
    <property type="entry name" value="P-loop containing nucleotide triphosphate hydrolases"/>
    <property type="match status" value="1"/>
</dbReference>
<dbReference type="InterPro" id="IPR027417">
    <property type="entry name" value="P-loop_NTPase"/>
</dbReference>
<protein>
    <submittedName>
        <fullName evidence="1">Cytidylate kinase-like family protein</fullName>
    </submittedName>
</protein>
<dbReference type="AlphaFoldDB" id="A0A9D1DE61"/>
<reference evidence="1" key="2">
    <citation type="journal article" date="2021" name="PeerJ">
        <title>Extensive microbial diversity within the chicken gut microbiome revealed by metagenomics and culture.</title>
        <authorList>
            <person name="Gilroy R."/>
            <person name="Ravi A."/>
            <person name="Getino M."/>
            <person name="Pursley I."/>
            <person name="Horton D.L."/>
            <person name="Alikhan N.F."/>
            <person name="Baker D."/>
            <person name="Gharbi K."/>
            <person name="Hall N."/>
            <person name="Watson M."/>
            <person name="Adriaenssens E.M."/>
            <person name="Foster-Nyarko E."/>
            <person name="Jarju S."/>
            <person name="Secka A."/>
            <person name="Antonio M."/>
            <person name="Oren A."/>
            <person name="Chaudhuri R.R."/>
            <person name="La Ragione R."/>
            <person name="Hildebrand F."/>
            <person name="Pallen M.J."/>
        </authorList>
    </citation>
    <scope>NUCLEOTIDE SEQUENCE</scope>
    <source>
        <strain evidence="1">CHK184-25365</strain>
    </source>
</reference>
<proteinExistence type="predicted"/>
<reference evidence="1" key="1">
    <citation type="submission" date="2020-10" db="EMBL/GenBank/DDBJ databases">
        <authorList>
            <person name="Gilroy R."/>
        </authorList>
    </citation>
    <scope>NUCLEOTIDE SEQUENCE</scope>
    <source>
        <strain evidence="1">CHK184-25365</strain>
    </source>
</reference>
<comment type="caution">
    <text evidence="1">The sequence shown here is derived from an EMBL/GenBank/DDBJ whole genome shotgun (WGS) entry which is preliminary data.</text>
</comment>
<dbReference type="GO" id="GO:0016301">
    <property type="term" value="F:kinase activity"/>
    <property type="evidence" value="ECO:0007669"/>
    <property type="project" value="UniProtKB-KW"/>
</dbReference>
<sequence>MNRIITIGRQFGSGGRELGRRVAQALNIAYYDREVITEIVKRTQLSEAYVQQVVEHRPNPLYPITIGQSFPLLLDPTWEMNRSIYREQTNVIVEMAQKSDCVIVGRCADDILKDYHPLRLFVYAQMEHRLRRTRKHASPEEQLSDKQIQRKILDMDKNRAQYYRLYTGKEWGDKENYDLCLNTTGIEMVTLADWVAQLAKNW</sequence>
<dbReference type="Pfam" id="PF13189">
    <property type="entry name" value="Cytidylate_kin2"/>
    <property type="match status" value="1"/>
</dbReference>
<keyword evidence="1" id="KW-0808">Transferase</keyword>
<dbReference type="EMBL" id="DVGY01000121">
    <property type="protein sequence ID" value="HIR41265.1"/>
    <property type="molecule type" value="Genomic_DNA"/>
</dbReference>
<keyword evidence="1" id="KW-0418">Kinase</keyword>
<accession>A0A9D1DE61</accession>
<name>A0A9D1DE61_9FIRM</name>
<evidence type="ECO:0000313" key="2">
    <source>
        <dbReference type="Proteomes" id="UP000886749"/>
    </source>
</evidence>
<dbReference type="Proteomes" id="UP000886749">
    <property type="component" value="Unassembled WGS sequence"/>
</dbReference>
<evidence type="ECO:0000313" key="1">
    <source>
        <dbReference type="EMBL" id="HIR41265.1"/>
    </source>
</evidence>